<evidence type="ECO:0000259" key="1">
    <source>
        <dbReference type="PROSITE" id="PS50965"/>
    </source>
</evidence>
<organism evidence="2 3">
    <name type="scientific">Candidatus Jeotgalibaca merdavium</name>
    <dbReference type="NCBI Taxonomy" id="2838627"/>
    <lineage>
        <taxon>Bacteria</taxon>
        <taxon>Bacillati</taxon>
        <taxon>Bacillota</taxon>
        <taxon>Bacilli</taxon>
        <taxon>Lactobacillales</taxon>
        <taxon>Carnobacteriaceae</taxon>
        <taxon>Jeotgalibaca</taxon>
    </lineage>
</organism>
<dbReference type="EMBL" id="DWYW01000084">
    <property type="protein sequence ID" value="HJA89936.1"/>
    <property type="molecule type" value="Genomic_DNA"/>
</dbReference>
<protein>
    <submittedName>
        <fullName evidence="2">NERD domain-containing protein</fullName>
    </submittedName>
</protein>
<reference evidence="2" key="1">
    <citation type="journal article" date="2021" name="PeerJ">
        <title>Extensive microbial diversity within the chicken gut microbiome revealed by metagenomics and culture.</title>
        <authorList>
            <person name="Gilroy R."/>
            <person name="Ravi A."/>
            <person name="Getino M."/>
            <person name="Pursley I."/>
            <person name="Horton D.L."/>
            <person name="Alikhan N.F."/>
            <person name="Baker D."/>
            <person name="Gharbi K."/>
            <person name="Hall N."/>
            <person name="Watson M."/>
            <person name="Adriaenssens E.M."/>
            <person name="Foster-Nyarko E."/>
            <person name="Jarju S."/>
            <person name="Secka A."/>
            <person name="Antonio M."/>
            <person name="Oren A."/>
            <person name="Chaudhuri R.R."/>
            <person name="La Ragione R."/>
            <person name="Hildebrand F."/>
            <person name="Pallen M.J."/>
        </authorList>
    </citation>
    <scope>NUCLEOTIDE SEQUENCE</scope>
    <source>
        <strain evidence="2">CHK171-505</strain>
    </source>
</reference>
<evidence type="ECO:0000313" key="2">
    <source>
        <dbReference type="EMBL" id="HJA89936.1"/>
    </source>
</evidence>
<dbReference type="Proteomes" id="UP000886856">
    <property type="component" value="Unassembled WGS sequence"/>
</dbReference>
<dbReference type="InterPro" id="IPR011528">
    <property type="entry name" value="NERD"/>
</dbReference>
<proteinExistence type="predicted"/>
<evidence type="ECO:0000313" key="3">
    <source>
        <dbReference type="Proteomes" id="UP000886856"/>
    </source>
</evidence>
<feature type="domain" description="NERD" evidence="1">
    <location>
        <begin position="34"/>
        <end position="142"/>
    </location>
</feature>
<comment type="caution">
    <text evidence="2">The sequence shown here is derived from an EMBL/GenBank/DDBJ whole genome shotgun (WGS) entry which is preliminary data.</text>
</comment>
<accession>A0A9D2HZK1</accession>
<name>A0A9D2HZK1_9LACT</name>
<dbReference type="PROSITE" id="PS50965">
    <property type="entry name" value="NERD"/>
    <property type="match status" value="1"/>
</dbReference>
<dbReference type="AlphaFoldDB" id="A0A9D2HZK1"/>
<reference evidence="2" key="2">
    <citation type="submission" date="2021-04" db="EMBL/GenBank/DDBJ databases">
        <authorList>
            <person name="Gilroy R."/>
        </authorList>
    </citation>
    <scope>NUCLEOTIDE SEQUENCE</scope>
    <source>
        <strain evidence="2">CHK171-505</strain>
    </source>
</reference>
<gene>
    <name evidence="2" type="ORF">H9948_04010</name>
</gene>
<sequence>MTLIKPVSVRTFEALHKRMTFDYHQQKRFENSQLGWQGESQFSARLSQQSFPHLVIYDSEFKEGLSPQLDFIVIGSAAIYLYDVKHWQGNYHYTDGSFTHQNRHIDSPLTQLNRAYDTLSKLTHHMPVKLPIIKQLVFTNPDFTLYGNQPELPIVLVNQLDNHFKTVERTAQTLSDYHYDLYNIIQNRKVIKTTYDTEIAYNYQDLQKGMWCKSCFNQKMCAGRRHYYCPSCHSYELKSSALERSLKDFHLLFPKQEIGAHQLIDWSGGQVGRFVSSEIIKKQPI</sequence>
<dbReference type="Pfam" id="PF08378">
    <property type="entry name" value="NERD"/>
    <property type="match status" value="1"/>
</dbReference>